<organism evidence="5 6">
    <name type="scientific">Saccharopolyspora shandongensis</name>
    <dbReference type="NCBI Taxonomy" id="418495"/>
    <lineage>
        <taxon>Bacteria</taxon>
        <taxon>Bacillati</taxon>
        <taxon>Actinomycetota</taxon>
        <taxon>Actinomycetes</taxon>
        <taxon>Pseudonocardiales</taxon>
        <taxon>Pseudonocardiaceae</taxon>
        <taxon>Saccharopolyspora</taxon>
    </lineage>
</organism>
<dbReference type="STRING" id="418495.SAMN05216215_10188"/>
<evidence type="ECO:0000259" key="3">
    <source>
        <dbReference type="Pfam" id="PF00070"/>
    </source>
</evidence>
<dbReference type="EMBL" id="FNOK01000018">
    <property type="protein sequence ID" value="SDX97180.1"/>
    <property type="molecule type" value="Genomic_DNA"/>
</dbReference>
<dbReference type="InterPro" id="IPR013154">
    <property type="entry name" value="ADH-like_N"/>
</dbReference>
<evidence type="ECO:0000256" key="1">
    <source>
        <dbReference type="ARBA" id="ARBA00001947"/>
    </source>
</evidence>
<dbReference type="InterPro" id="IPR011032">
    <property type="entry name" value="GroES-like_sf"/>
</dbReference>
<dbReference type="InterPro" id="IPR050129">
    <property type="entry name" value="Zn_alcohol_dh"/>
</dbReference>
<dbReference type="AlphaFoldDB" id="A0A1H3G245"/>
<dbReference type="PANTHER" id="PTHR43401:SF2">
    <property type="entry name" value="L-THREONINE 3-DEHYDROGENASE"/>
    <property type="match status" value="1"/>
</dbReference>
<dbReference type="InterPro" id="IPR039648">
    <property type="entry name" value="DHPH_N"/>
</dbReference>
<dbReference type="Pfam" id="PF08240">
    <property type="entry name" value="ADH_N"/>
    <property type="match status" value="1"/>
</dbReference>
<dbReference type="Proteomes" id="UP000199529">
    <property type="component" value="Unassembled WGS sequence"/>
</dbReference>
<gene>
    <name evidence="5" type="ORF">SAMN05216215_10188</name>
</gene>
<reference evidence="6" key="1">
    <citation type="submission" date="2016-10" db="EMBL/GenBank/DDBJ databases">
        <authorList>
            <person name="Varghese N."/>
            <person name="Submissions S."/>
        </authorList>
    </citation>
    <scope>NUCLEOTIDE SEQUENCE [LARGE SCALE GENOMIC DNA]</scope>
    <source>
        <strain evidence="6">CGMCC 4.3530</strain>
    </source>
</reference>
<keyword evidence="2" id="KW-0560">Oxidoreductase</keyword>
<dbReference type="PANTHER" id="PTHR43401">
    <property type="entry name" value="L-THREONINE 3-DEHYDROGENASE"/>
    <property type="match status" value="1"/>
</dbReference>
<feature type="domain" description="Alcohol dehydrogenase-like N-terminal" evidence="4">
    <location>
        <begin position="23"/>
        <end position="122"/>
    </location>
</feature>
<comment type="cofactor">
    <cofactor evidence="1">
        <name>Zn(2+)</name>
        <dbReference type="ChEBI" id="CHEBI:29105"/>
    </cofactor>
</comment>
<dbReference type="Pfam" id="PF00070">
    <property type="entry name" value="Pyr_redox"/>
    <property type="match status" value="1"/>
</dbReference>
<evidence type="ECO:0000256" key="2">
    <source>
        <dbReference type="ARBA" id="ARBA00023002"/>
    </source>
</evidence>
<evidence type="ECO:0000313" key="6">
    <source>
        <dbReference type="Proteomes" id="UP000199529"/>
    </source>
</evidence>
<accession>A0A1H3G245</accession>
<dbReference type="OrthoDB" id="9781588at2"/>
<dbReference type="InterPro" id="IPR036291">
    <property type="entry name" value="NAD(P)-bd_dom_sf"/>
</dbReference>
<dbReference type="Gene3D" id="3.40.50.720">
    <property type="entry name" value="NAD(P)-binding Rossmann-like Domain"/>
    <property type="match status" value="1"/>
</dbReference>
<dbReference type="SUPFAM" id="SSF50129">
    <property type="entry name" value="GroES-like"/>
    <property type="match status" value="1"/>
</dbReference>
<dbReference type="RefSeq" id="WP_093267441.1">
    <property type="nucleotide sequence ID" value="NZ_FNOK01000018.1"/>
</dbReference>
<name>A0A1H3G245_9PSEU</name>
<feature type="domain" description="Pyridine nucleotide-disulphide oxidoreductase N-terminal" evidence="3">
    <location>
        <begin position="153"/>
        <end position="186"/>
    </location>
</feature>
<dbReference type="SUPFAM" id="SSF51735">
    <property type="entry name" value="NAD(P)-binding Rossmann-fold domains"/>
    <property type="match status" value="1"/>
</dbReference>
<keyword evidence="6" id="KW-1185">Reference proteome</keyword>
<dbReference type="Gene3D" id="3.90.180.10">
    <property type="entry name" value="Medium-chain alcohol dehydrogenases, catalytic domain"/>
    <property type="match status" value="1"/>
</dbReference>
<proteinExistence type="predicted"/>
<evidence type="ECO:0000259" key="4">
    <source>
        <dbReference type="Pfam" id="PF08240"/>
    </source>
</evidence>
<protein>
    <submittedName>
        <fullName evidence="5">L-iditol 2-dehydrogenase</fullName>
    </submittedName>
</protein>
<dbReference type="GO" id="GO:0016491">
    <property type="term" value="F:oxidoreductase activity"/>
    <property type="evidence" value="ECO:0007669"/>
    <property type="project" value="UniProtKB-KW"/>
</dbReference>
<evidence type="ECO:0000313" key="5">
    <source>
        <dbReference type="EMBL" id="SDX97180.1"/>
    </source>
</evidence>
<sequence>MRAWEIRNGKLYLHEVAPAQAAEGETVVRITHTGICGSDLPKLVRPNVFALPEPWRPGHEIVGTDPAGRVVAIDPLISCGTCNTCAAGDSHLCPCLRRLGWDLPGGFAEQVVVPAANAHPLPNGVDALHAVLADPAAVAIHGLRCTPISPPGRLAVIGAGTVGLLTALYANQHGWEVTVIHRDGRPPRRAIVDAIPATFQPPRVPEKCGFDVVVDAASGADSTPLELALHLVRESGTIVVQNAYQPNVVLPLPLRDIFRRSISLIGSFSYCRRGLGDFEMGLNLLDQCSDAVGLLVIQAGGLADLNVVLERLRLRSGRQVLTVKDI</sequence>